<name>A0ABT1ZAU5_9ACTN</name>
<evidence type="ECO:0000313" key="9">
    <source>
        <dbReference type="EMBL" id="MCR9037335.1"/>
    </source>
</evidence>
<accession>A0ABT1ZAU5</accession>
<gene>
    <name evidence="9" type="ORF">NVS32_10300</name>
</gene>
<evidence type="ECO:0000256" key="5">
    <source>
        <dbReference type="PROSITE-ProRule" id="PRU00520"/>
    </source>
</evidence>
<evidence type="ECO:0000256" key="6">
    <source>
        <dbReference type="RuleBase" id="RU004168"/>
    </source>
</evidence>
<feature type="active site" evidence="5">
    <location>
        <position position="60"/>
    </location>
</feature>
<feature type="active site" evidence="5">
    <location>
        <position position="42"/>
    </location>
</feature>
<proteinExistence type="inferred from homology"/>
<evidence type="ECO:0000256" key="1">
    <source>
        <dbReference type="ARBA" id="ARBA00005614"/>
    </source>
</evidence>
<evidence type="ECO:0000256" key="4">
    <source>
        <dbReference type="ARBA" id="ARBA00047645"/>
    </source>
</evidence>
<comment type="similarity">
    <text evidence="1 6">Belongs to the acylphosphatase family.</text>
</comment>
<protein>
    <recommendedName>
        <fullName evidence="3 5">acylphosphatase</fullName>
        <ecNumber evidence="2 5">3.6.1.7</ecNumber>
    </recommendedName>
</protein>
<dbReference type="SUPFAM" id="SSF54975">
    <property type="entry name" value="Acylphosphatase/BLUF domain-like"/>
    <property type="match status" value="1"/>
</dbReference>
<organism evidence="9 10">
    <name type="scientific">Tractidigestivibacter montrealensis</name>
    <dbReference type="NCBI Taxonomy" id="2972466"/>
    <lineage>
        <taxon>Bacteria</taxon>
        <taxon>Bacillati</taxon>
        <taxon>Actinomycetota</taxon>
        <taxon>Coriobacteriia</taxon>
        <taxon>Coriobacteriales</taxon>
        <taxon>Atopobiaceae</taxon>
        <taxon>Tractidigestivibacter</taxon>
    </lineage>
</organism>
<dbReference type="InterPro" id="IPR001792">
    <property type="entry name" value="Acylphosphatase-like_dom"/>
</dbReference>
<dbReference type="InterPro" id="IPR017968">
    <property type="entry name" value="Acylphosphatase_CS"/>
</dbReference>
<dbReference type="PRINTS" id="PR00112">
    <property type="entry name" value="ACYLPHPHTASE"/>
</dbReference>
<dbReference type="Pfam" id="PF00708">
    <property type="entry name" value="Acylphosphatase"/>
    <property type="match status" value="1"/>
</dbReference>
<dbReference type="InterPro" id="IPR020456">
    <property type="entry name" value="Acylphosphatase"/>
</dbReference>
<keyword evidence="10" id="KW-1185">Reference proteome</keyword>
<dbReference type="EMBL" id="JANSKA010000009">
    <property type="protein sequence ID" value="MCR9037335.1"/>
    <property type="molecule type" value="Genomic_DNA"/>
</dbReference>
<reference evidence="9 10" key="1">
    <citation type="submission" date="2022-08" db="EMBL/GenBank/DDBJ databases">
        <title>Tractidigestivibacter montrealensis type strain KD21.</title>
        <authorList>
            <person name="Diop K."/>
            <person name="Richard C."/>
            <person name="Routy B."/>
        </authorList>
    </citation>
    <scope>NUCLEOTIDE SEQUENCE [LARGE SCALE GENOMIC DNA]</scope>
    <source>
        <strain evidence="9 10">KD21</strain>
    </source>
</reference>
<dbReference type="InterPro" id="IPR036046">
    <property type="entry name" value="Acylphosphatase-like_dom_sf"/>
</dbReference>
<feature type="domain" description="Acylphosphatase-like" evidence="8">
    <location>
        <begin position="27"/>
        <end position="116"/>
    </location>
</feature>
<dbReference type="PROSITE" id="PS00151">
    <property type="entry name" value="ACYLPHOSPHATASE_2"/>
    <property type="match status" value="1"/>
</dbReference>
<feature type="compositionally biased region" description="Basic and acidic residues" evidence="7">
    <location>
        <begin position="1"/>
        <end position="10"/>
    </location>
</feature>
<evidence type="ECO:0000256" key="3">
    <source>
        <dbReference type="ARBA" id="ARBA00015991"/>
    </source>
</evidence>
<evidence type="ECO:0000259" key="8">
    <source>
        <dbReference type="PROSITE" id="PS51160"/>
    </source>
</evidence>
<evidence type="ECO:0000256" key="2">
    <source>
        <dbReference type="ARBA" id="ARBA00012150"/>
    </source>
</evidence>
<dbReference type="Proteomes" id="UP001204320">
    <property type="component" value="Unassembled WGS sequence"/>
</dbReference>
<comment type="catalytic activity">
    <reaction evidence="4 5">
        <text>an acyl phosphate + H2O = a carboxylate + phosphate + H(+)</text>
        <dbReference type="Rhea" id="RHEA:14965"/>
        <dbReference type="ChEBI" id="CHEBI:15377"/>
        <dbReference type="ChEBI" id="CHEBI:15378"/>
        <dbReference type="ChEBI" id="CHEBI:29067"/>
        <dbReference type="ChEBI" id="CHEBI:43474"/>
        <dbReference type="ChEBI" id="CHEBI:59918"/>
        <dbReference type="EC" id="3.6.1.7"/>
    </reaction>
</comment>
<dbReference type="PROSITE" id="PS51160">
    <property type="entry name" value="ACYLPHOSPHATASE_3"/>
    <property type="match status" value="1"/>
</dbReference>
<dbReference type="PANTHER" id="PTHR47268:SF4">
    <property type="entry name" value="ACYLPHOSPHATASE"/>
    <property type="match status" value="1"/>
</dbReference>
<sequence>MFARRNRNEVENGAAAGGAAAGGDTRRIHVRFVGQVQGVGFRWTSQRVAFDLGLTGWVRNEPDGSVSMELQGPSEAVATFFTRLLESYRRFPISYTIDSKEDIPPVPDEAEFSVRF</sequence>
<evidence type="ECO:0000256" key="7">
    <source>
        <dbReference type="SAM" id="MobiDB-lite"/>
    </source>
</evidence>
<comment type="caution">
    <text evidence="9">The sequence shown here is derived from an EMBL/GenBank/DDBJ whole genome shotgun (WGS) entry which is preliminary data.</text>
</comment>
<feature type="region of interest" description="Disordered" evidence="7">
    <location>
        <begin position="1"/>
        <end position="22"/>
    </location>
</feature>
<evidence type="ECO:0000313" key="10">
    <source>
        <dbReference type="Proteomes" id="UP001204320"/>
    </source>
</evidence>
<dbReference type="PANTHER" id="PTHR47268">
    <property type="entry name" value="ACYLPHOSPHATASE"/>
    <property type="match status" value="1"/>
</dbReference>
<keyword evidence="5" id="KW-0378">Hydrolase</keyword>
<dbReference type="EC" id="3.6.1.7" evidence="2 5"/>
<dbReference type="RefSeq" id="WP_258499734.1">
    <property type="nucleotide sequence ID" value="NZ_JANSKA010000009.1"/>
</dbReference>
<dbReference type="Gene3D" id="3.30.70.100">
    <property type="match status" value="1"/>
</dbReference>